<organism evidence="2 3">
    <name type="scientific">Chitinophaga defluvii</name>
    <dbReference type="NCBI Taxonomy" id="3163343"/>
    <lineage>
        <taxon>Bacteria</taxon>
        <taxon>Pseudomonadati</taxon>
        <taxon>Bacteroidota</taxon>
        <taxon>Chitinophagia</taxon>
        <taxon>Chitinophagales</taxon>
        <taxon>Chitinophagaceae</taxon>
        <taxon>Chitinophaga</taxon>
    </lineage>
</organism>
<accession>A0ABV2T0U4</accession>
<name>A0ABV2T0U4_9BACT</name>
<proteinExistence type="predicted"/>
<keyword evidence="1" id="KW-0732">Signal</keyword>
<evidence type="ECO:0000313" key="2">
    <source>
        <dbReference type="EMBL" id="MET6996647.1"/>
    </source>
</evidence>
<protein>
    <recommendedName>
        <fullName evidence="4">Lipoprotein</fullName>
    </recommendedName>
</protein>
<feature type="chain" id="PRO_5047301215" description="Lipoprotein" evidence="1">
    <location>
        <begin position="24"/>
        <end position="160"/>
    </location>
</feature>
<evidence type="ECO:0000256" key="1">
    <source>
        <dbReference type="SAM" id="SignalP"/>
    </source>
</evidence>
<reference evidence="2 3" key="1">
    <citation type="submission" date="2024-06" db="EMBL/GenBank/DDBJ databases">
        <title>Chitinophaga defluvii sp. nov., isolated from municipal sewage.</title>
        <authorList>
            <person name="Zhang L."/>
        </authorList>
    </citation>
    <scope>NUCLEOTIDE SEQUENCE [LARGE SCALE GENOMIC DNA]</scope>
    <source>
        <strain evidence="2 3">H8</strain>
    </source>
</reference>
<keyword evidence="3" id="KW-1185">Reference proteome</keyword>
<dbReference type="PROSITE" id="PS51257">
    <property type="entry name" value="PROKAR_LIPOPROTEIN"/>
    <property type="match status" value="1"/>
</dbReference>
<dbReference type="EMBL" id="JBEXAC010000001">
    <property type="protein sequence ID" value="MET6996647.1"/>
    <property type="molecule type" value="Genomic_DNA"/>
</dbReference>
<evidence type="ECO:0008006" key="4">
    <source>
        <dbReference type="Google" id="ProtNLM"/>
    </source>
</evidence>
<dbReference type="Proteomes" id="UP001549749">
    <property type="component" value="Unassembled WGS sequence"/>
</dbReference>
<comment type="caution">
    <text evidence="2">The sequence shown here is derived from an EMBL/GenBank/DDBJ whole genome shotgun (WGS) entry which is preliminary data.</text>
</comment>
<feature type="signal peptide" evidence="1">
    <location>
        <begin position="1"/>
        <end position="23"/>
    </location>
</feature>
<dbReference type="RefSeq" id="WP_354659288.1">
    <property type="nucleotide sequence ID" value="NZ_JBEXAC010000001.1"/>
</dbReference>
<evidence type="ECO:0000313" key="3">
    <source>
        <dbReference type="Proteomes" id="UP001549749"/>
    </source>
</evidence>
<sequence>MKNLFIALFANLFLFTACNNATAPYDFNEKIVQAQTVIVRAFQDFSMKVDATDKSQLNSLEPERQKLEDTVKAELAKLNKLAPAGTSGESFKTNALAYFQGIAGLISNEYKALLRADATEAQRDATNKIIIEKNNALVDAQSRLITEQEEYSKQNNFEVK</sequence>
<gene>
    <name evidence="2" type="ORF">ABR189_04680</name>
</gene>